<organism evidence="2 3">
    <name type="scientific">Conservatibacter flavescens</name>
    <dbReference type="NCBI Taxonomy" id="28161"/>
    <lineage>
        <taxon>Bacteria</taxon>
        <taxon>Pseudomonadati</taxon>
        <taxon>Pseudomonadota</taxon>
        <taxon>Gammaproteobacteria</taxon>
        <taxon>Pasteurellales</taxon>
        <taxon>Pasteurellaceae</taxon>
        <taxon>Conservatibacter</taxon>
    </lineage>
</organism>
<dbReference type="Proteomes" id="UP000229329">
    <property type="component" value="Unassembled WGS sequence"/>
</dbReference>
<dbReference type="RefSeq" id="WP_100289082.1">
    <property type="nucleotide sequence ID" value="NZ_PHHA01000018.1"/>
</dbReference>
<gene>
    <name evidence="2" type="ORF">CVP05_08180</name>
</gene>
<name>A0A2M8S266_9PAST</name>
<accession>A0A2M8S266</accession>
<proteinExistence type="predicted"/>
<evidence type="ECO:0000313" key="3">
    <source>
        <dbReference type="Proteomes" id="UP000229329"/>
    </source>
</evidence>
<dbReference type="OrthoDB" id="9816113at2"/>
<dbReference type="InterPro" id="IPR002654">
    <property type="entry name" value="Glyco_trans_25"/>
</dbReference>
<dbReference type="AlphaFoldDB" id="A0A2M8S266"/>
<evidence type="ECO:0000259" key="1">
    <source>
        <dbReference type="Pfam" id="PF01755"/>
    </source>
</evidence>
<protein>
    <submittedName>
        <fullName evidence="2">Lsg locus protein 4</fullName>
    </submittedName>
</protein>
<dbReference type="Pfam" id="PF01755">
    <property type="entry name" value="Glyco_transf_25"/>
    <property type="match status" value="1"/>
</dbReference>
<feature type="domain" description="Glycosyl transferase family 25" evidence="1">
    <location>
        <begin position="2"/>
        <end position="188"/>
    </location>
</feature>
<sequence>MKKFLVSLDKDVARRELFFAQPDTQNFEVFSAINTMNETEETLAQRFDLTQFEQHYGRKVTKGEVGCTLSHLAIYQKIADNSAIAEDEFCLICEDDALFAENFQSVIDEIIQQNIQADIILTGQSKILQFNDIELEINYPITFEVLSPKIGNTNYCYAFPYKNYFAGTVCYLIKKSAVRKFLIFLTQHKAYWLADDYPLFEQQFAMQTRVIRPLLAIENPDLVSNLESIRGSLNNNLFKKLVKYPLKKALAIKRNLT</sequence>
<evidence type="ECO:0000313" key="2">
    <source>
        <dbReference type="EMBL" id="PJG85225.1"/>
    </source>
</evidence>
<comment type="caution">
    <text evidence="2">The sequence shown here is derived from an EMBL/GenBank/DDBJ whole genome shotgun (WGS) entry which is preliminary data.</text>
</comment>
<keyword evidence="3" id="KW-1185">Reference proteome</keyword>
<reference evidence="2 3" key="1">
    <citation type="submission" date="2017-11" db="EMBL/GenBank/DDBJ databases">
        <title>Reclassification of Bisgaard taxon 7 as Conservatibacter flavescens gen. nov., sp. nov.</title>
        <authorList>
            <person name="Christensen H."/>
        </authorList>
    </citation>
    <scope>NUCLEOTIDE SEQUENCE [LARGE SCALE GENOMIC DNA]</scope>
    <source>
        <strain evidence="2 3">7_4</strain>
    </source>
</reference>
<dbReference type="CDD" id="cd06532">
    <property type="entry name" value="Glyco_transf_25"/>
    <property type="match status" value="1"/>
</dbReference>
<dbReference type="EMBL" id="PHHA01000018">
    <property type="protein sequence ID" value="PJG85225.1"/>
    <property type="molecule type" value="Genomic_DNA"/>
</dbReference>